<evidence type="ECO:0000256" key="2">
    <source>
        <dbReference type="ARBA" id="ARBA00008829"/>
    </source>
</evidence>
<dbReference type="InterPro" id="IPR050378">
    <property type="entry name" value="Metallo-dep_Hydrolases_sf"/>
</dbReference>
<name>A0A9X1NC72_9ACTN</name>
<organism evidence="5 6">
    <name type="scientific">Kineosporia babensis</name>
    <dbReference type="NCBI Taxonomy" id="499548"/>
    <lineage>
        <taxon>Bacteria</taxon>
        <taxon>Bacillati</taxon>
        <taxon>Actinomycetota</taxon>
        <taxon>Actinomycetes</taxon>
        <taxon>Kineosporiales</taxon>
        <taxon>Kineosporiaceae</taxon>
        <taxon>Kineosporia</taxon>
    </lineage>
</organism>
<dbReference type="FunFam" id="3.20.20.140:FF:000174">
    <property type="entry name" value="Dihydropyrimidinase-related protein 2"/>
    <property type="match status" value="1"/>
</dbReference>
<evidence type="ECO:0000313" key="6">
    <source>
        <dbReference type="Proteomes" id="UP001138997"/>
    </source>
</evidence>
<dbReference type="Proteomes" id="UP001138997">
    <property type="component" value="Unassembled WGS sequence"/>
</dbReference>
<sequence length="468" mass="50233">MTPDLVIRNGRVVTSGSEAMADVAVKDGVITQVGGDIPRGHEEIDAAGKLVLPGGMDLHVHLSPVNLPDRQLAWADDYTSGTEAAAAGGVTTIGDITFPIPGESLPQAFDRAVETASAQTVVDFALHTVLLDPSADKLPEIAQLRERGARSLKIFMHLFGFETRAAEYLRVLAQAGHDDMLSLVHCEDSCVIGHELEKLVKAGDTGIENFPRMRPVSSESAAVERAIAFAESADAPIYIVHLSSARALDAATSARRRGLPVYVETRPIYLLFDESRYQSDTPGLYVGNPPLRSRSDVDALWAGLAAGDIATCCTDHAPWKREQKLAPEVDVTMTRPGMADLETLMPALFSEGVLKGRISLQRFVEATSTNAARLFGLYPRKGTIAPGADADITIFDPHLTKPVRGAELYSRAKMSLLEGVELTGWPVRTISRGETVMLDGEVLGKPGRGRLAQPTDTPAFASPQAPIL</sequence>
<dbReference type="SUPFAM" id="SSF51556">
    <property type="entry name" value="Metallo-dependent hydrolases"/>
    <property type="match status" value="1"/>
</dbReference>
<dbReference type="EMBL" id="JAJOMB010000003">
    <property type="protein sequence ID" value="MCD5310596.1"/>
    <property type="molecule type" value="Genomic_DNA"/>
</dbReference>
<dbReference type="Gene3D" id="3.20.20.140">
    <property type="entry name" value="Metal-dependent hydrolases"/>
    <property type="match status" value="1"/>
</dbReference>
<feature type="region of interest" description="Disordered" evidence="3">
    <location>
        <begin position="445"/>
        <end position="468"/>
    </location>
</feature>
<comment type="cofactor">
    <cofactor evidence="1">
        <name>Zn(2+)</name>
        <dbReference type="ChEBI" id="CHEBI:29105"/>
    </cofactor>
</comment>
<protein>
    <submittedName>
        <fullName evidence="5">Amidohydrolase family protein</fullName>
    </submittedName>
</protein>
<dbReference type="AlphaFoldDB" id="A0A9X1NC72"/>
<evidence type="ECO:0000313" key="5">
    <source>
        <dbReference type="EMBL" id="MCD5310596.1"/>
    </source>
</evidence>
<gene>
    <name evidence="5" type="ORF">LR394_06795</name>
</gene>
<dbReference type="SUPFAM" id="SSF51338">
    <property type="entry name" value="Composite domain of metallo-dependent hydrolases"/>
    <property type="match status" value="1"/>
</dbReference>
<keyword evidence="6" id="KW-1185">Reference proteome</keyword>
<evidence type="ECO:0000256" key="1">
    <source>
        <dbReference type="ARBA" id="ARBA00001947"/>
    </source>
</evidence>
<dbReference type="RefSeq" id="WP_231439612.1">
    <property type="nucleotide sequence ID" value="NZ_JAJOMB010000003.1"/>
</dbReference>
<comment type="caution">
    <text evidence="5">The sequence shown here is derived from an EMBL/GenBank/DDBJ whole genome shotgun (WGS) entry which is preliminary data.</text>
</comment>
<feature type="domain" description="Amidohydrolase-related" evidence="4">
    <location>
        <begin position="50"/>
        <end position="436"/>
    </location>
</feature>
<accession>A0A9X1NC72</accession>
<dbReference type="Pfam" id="PF01979">
    <property type="entry name" value="Amidohydro_1"/>
    <property type="match status" value="1"/>
</dbReference>
<dbReference type="InterPro" id="IPR032466">
    <property type="entry name" value="Metal_Hydrolase"/>
</dbReference>
<evidence type="ECO:0000259" key="4">
    <source>
        <dbReference type="Pfam" id="PF01979"/>
    </source>
</evidence>
<dbReference type="PANTHER" id="PTHR11647">
    <property type="entry name" value="HYDRANTOINASE/DIHYDROPYRIMIDINASE FAMILY MEMBER"/>
    <property type="match status" value="1"/>
</dbReference>
<reference evidence="5" key="1">
    <citation type="submission" date="2021-11" db="EMBL/GenBank/DDBJ databases">
        <title>Streptomyces corallinus and Kineosporia corallina sp. nov., two new coral-derived marine actinobacteria.</title>
        <authorList>
            <person name="Buangrab K."/>
            <person name="Sutthacheep M."/>
            <person name="Yeemin T."/>
            <person name="Harunari E."/>
            <person name="Igarashi Y."/>
            <person name="Sripreechasak P."/>
            <person name="Kanchanasin P."/>
            <person name="Tanasupawat S."/>
            <person name="Phongsopitanun W."/>
        </authorList>
    </citation>
    <scope>NUCLEOTIDE SEQUENCE</scope>
    <source>
        <strain evidence="5">JCM 31032</strain>
    </source>
</reference>
<dbReference type="Gene3D" id="2.30.40.10">
    <property type="entry name" value="Urease, subunit C, domain 1"/>
    <property type="match status" value="1"/>
</dbReference>
<dbReference type="GO" id="GO:0005829">
    <property type="term" value="C:cytosol"/>
    <property type="evidence" value="ECO:0007669"/>
    <property type="project" value="TreeGrafter"/>
</dbReference>
<evidence type="ECO:0000256" key="3">
    <source>
        <dbReference type="SAM" id="MobiDB-lite"/>
    </source>
</evidence>
<dbReference type="GO" id="GO:0016812">
    <property type="term" value="F:hydrolase activity, acting on carbon-nitrogen (but not peptide) bonds, in cyclic amides"/>
    <property type="evidence" value="ECO:0007669"/>
    <property type="project" value="TreeGrafter"/>
</dbReference>
<dbReference type="InterPro" id="IPR011059">
    <property type="entry name" value="Metal-dep_hydrolase_composite"/>
</dbReference>
<dbReference type="InterPro" id="IPR006680">
    <property type="entry name" value="Amidohydro-rel"/>
</dbReference>
<dbReference type="PANTHER" id="PTHR11647:SF1">
    <property type="entry name" value="COLLAPSIN RESPONSE MEDIATOR PROTEIN"/>
    <property type="match status" value="1"/>
</dbReference>
<comment type="similarity">
    <text evidence="2">Belongs to the metallo-dependent hydrolases superfamily. Hydantoinase/dihydropyrimidinase family.</text>
</comment>
<proteinExistence type="inferred from homology"/>